<reference evidence="1" key="1">
    <citation type="submission" date="2023-03" db="EMBL/GenBank/DDBJ databases">
        <title>Chromosome-scale reference genome and RAD-based genetic map of yellow starthistle (Centaurea solstitialis) reveal putative structural variation and QTLs associated with invader traits.</title>
        <authorList>
            <person name="Reatini B."/>
            <person name="Cang F.A."/>
            <person name="Jiang Q."/>
            <person name="Mckibben M.T.W."/>
            <person name="Barker M.S."/>
            <person name="Rieseberg L.H."/>
            <person name="Dlugosch K.M."/>
        </authorList>
    </citation>
    <scope>NUCLEOTIDE SEQUENCE</scope>
    <source>
        <strain evidence="1">CAN-66</strain>
        <tissue evidence="1">Leaf</tissue>
    </source>
</reference>
<protein>
    <submittedName>
        <fullName evidence="1">Uncharacterized protein</fullName>
    </submittedName>
</protein>
<evidence type="ECO:0000313" key="1">
    <source>
        <dbReference type="EMBL" id="KAJ9549875.1"/>
    </source>
</evidence>
<dbReference type="AlphaFoldDB" id="A0AA38WF49"/>
<evidence type="ECO:0000313" key="2">
    <source>
        <dbReference type="Proteomes" id="UP001172457"/>
    </source>
</evidence>
<proteinExistence type="predicted"/>
<organism evidence="1 2">
    <name type="scientific">Centaurea solstitialis</name>
    <name type="common">yellow star-thistle</name>
    <dbReference type="NCBI Taxonomy" id="347529"/>
    <lineage>
        <taxon>Eukaryota</taxon>
        <taxon>Viridiplantae</taxon>
        <taxon>Streptophyta</taxon>
        <taxon>Embryophyta</taxon>
        <taxon>Tracheophyta</taxon>
        <taxon>Spermatophyta</taxon>
        <taxon>Magnoliopsida</taxon>
        <taxon>eudicotyledons</taxon>
        <taxon>Gunneridae</taxon>
        <taxon>Pentapetalae</taxon>
        <taxon>asterids</taxon>
        <taxon>campanulids</taxon>
        <taxon>Asterales</taxon>
        <taxon>Asteraceae</taxon>
        <taxon>Carduoideae</taxon>
        <taxon>Cardueae</taxon>
        <taxon>Centaureinae</taxon>
        <taxon>Centaurea</taxon>
    </lineage>
</organism>
<gene>
    <name evidence="1" type="ORF">OSB04_022418</name>
</gene>
<dbReference type="EMBL" id="JARYMX010000005">
    <property type="protein sequence ID" value="KAJ9549875.1"/>
    <property type="molecule type" value="Genomic_DNA"/>
</dbReference>
<dbReference type="Proteomes" id="UP001172457">
    <property type="component" value="Chromosome 5"/>
</dbReference>
<comment type="caution">
    <text evidence="1">The sequence shown here is derived from an EMBL/GenBank/DDBJ whole genome shotgun (WGS) entry which is preliminary data.</text>
</comment>
<keyword evidence="2" id="KW-1185">Reference proteome</keyword>
<sequence>MVTVWLIWQRRNRFVNSTQDDAVKILQEDLFPTVQRLTILWISYRKPDSTCSYLSDSSSLQQTTYRREKKNKRERVG</sequence>
<accession>A0AA38WF49</accession>
<name>A0AA38WF49_9ASTR</name>